<proteinExistence type="predicted"/>
<accession>A0A3P7MNF2</accession>
<sequence length="109" mass="12271">MSHKASHNEVIDITGINGSTDKIARILSITLAQILKYVPAQFTNTNMLLERRKSQFTNECVIDSFYVASLYRHTKALQAIYESLPEHQFSVNLHGFNINVIMALCVSSV</sequence>
<gene>
    <name evidence="1" type="ORF">CGOC_LOCUS10856</name>
</gene>
<evidence type="ECO:0000313" key="1">
    <source>
        <dbReference type="EMBL" id="VDN28110.1"/>
    </source>
</evidence>
<evidence type="ECO:0000313" key="2">
    <source>
        <dbReference type="Proteomes" id="UP000271889"/>
    </source>
</evidence>
<dbReference type="Proteomes" id="UP000271889">
    <property type="component" value="Unassembled WGS sequence"/>
</dbReference>
<keyword evidence="2" id="KW-1185">Reference proteome</keyword>
<organism evidence="1 2">
    <name type="scientific">Cylicostephanus goldi</name>
    <name type="common">Nematode worm</name>
    <dbReference type="NCBI Taxonomy" id="71465"/>
    <lineage>
        <taxon>Eukaryota</taxon>
        <taxon>Metazoa</taxon>
        <taxon>Ecdysozoa</taxon>
        <taxon>Nematoda</taxon>
        <taxon>Chromadorea</taxon>
        <taxon>Rhabditida</taxon>
        <taxon>Rhabditina</taxon>
        <taxon>Rhabditomorpha</taxon>
        <taxon>Strongyloidea</taxon>
        <taxon>Strongylidae</taxon>
        <taxon>Cylicostephanus</taxon>
    </lineage>
</organism>
<dbReference type="EMBL" id="UYRV01113254">
    <property type="protein sequence ID" value="VDN28110.1"/>
    <property type="molecule type" value="Genomic_DNA"/>
</dbReference>
<dbReference type="AlphaFoldDB" id="A0A3P7MNF2"/>
<protein>
    <submittedName>
        <fullName evidence="1">Uncharacterized protein</fullName>
    </submittedName>
</protein>
<reference evidence="1 2" key="1">
    <citation type="submission" date="2018-11" db="EMBL/GenBank/DDBJ databases">
        <authorList>
            <consortium name="Pathogen Informatics"/>
        </authorList>
    </citation>
    <scope>NUCLEOTIDE SEQUENCE [LARGE SCALE GENOMIC DNA]</scope>
</reference>
<name>A0A3P7MNF2_CYLGO</name>